<evidence type="ECO:0000313" key="3">
    <source>
        <dbReference type="Proteomes" id="UP000676194"/>
    </source>
</evidence>
<dbReference type="EMBL" id="CP074694">
    <property type="protein sequence ID" value="QVL34658.1"/>
    <property type="molecule type" value="Genomic_DNA"/>
</dbReference>
<feature type="transmembrane region" description="Helical" evidence="1">
    <location>
        <begin position="110"/>
        <end position="129"/>
    </location>
</feature>
<dbReference type="KEGG" id="tsph:KIH39_12340"/>
<feature type="transmembrane region" description="Helical" evidence="1">
    <location>
        <begin position="54"/>
        <end position="76"/>
    </location>
</feature>
<accession>A0A8E6F0C7</accession>
<evidence type="ECO:0000256" key="1">
    <source>
        <dbReference type="SAM" id="Phobius"/>
    </source>
</evidence>
<gene>
    <name evidence="2" type="ORF">KIH39_12340</name>
</gene>
<keyword evidence="1" id="KW-1133">Transmembrane helix</keyword>
<keyword evidence="1" id="KW-0472">Membrane</keyword>
<keyword evidence="3" id="KW-1185">Reference proteome</keyword>
<name>A0A8E6F0C7_9BACT</name>
<sequence length="160" mass="17515">MTTQTRLAVLSITGALYLGALLMPVTTAQGVGLNGAQLFNRGWSAVLSGHYLHSPTALAIITWLAHPFLWLGYGFVASGNMRAAALCGGISLVCSFCLLPQYALFPLRYIGFWLLSGSAGLLWFFHCVIRDLVPPRQNGSWENLENAWATSMSFTKFDNR</sequence>
<keyword evidence="1" id="KW-0812">Transmembrane</keyword>
<proteinExistence type="predicted"/>
<dbReference type="RefSeq" id="WP_213499852.1">
    <property type="nucleotide sequence ID" value="NZ_CP074694.1"/>
</dbReference>
<organism evidence="2 3">
    <name type="scientific">Telmatocola sphagniphila</name>
    <dbReference type="NCBI Taxonomy" id="1123043"/>
    <lineage>
        <taxon>Bacteria</taxon>
        <taxon>Pseudomonadati</taxon>
        <taxon>Planctomycetota</taxon>
        <taxon>Planctomycetia</taxon>
        <taxon>Gemmatales</taxon>
        <taxon>Gemmataceae</taxon>
    </lineage>
</organism>
<feature type="transmembrane region" description="Helical" evidence="1">
    <location>
        <begin position="83"/>
        <end position="104"/>
    </location>
</feature>
<dbReference type="AlphaFoldDB" id="A0A8E6F0C7"/>
<evidence type="ECO:0000313" key="2">
    <source>
        <dbReference type="EMBL" id="QVL34658.1"/>
    </source>
</evidence>
<dbReference type="Proteomes" id="UP000676194">
    <property type="component" value="Chromosome"/>
</dbReference>
<protein>
    <submittedName>
        <fullName evidence="2">Uncharacterized protein</fullName>
    </submittedName>
</protein>
<reference evidence="2" key="1">
    <citation type="submission" date="2021-05" db="EMBL/GenBank/DDBJ databases">
        <title>Complete genome sequence of the cellulolytic planctomycete Telmatocola sphagniphila SP2T and characterization of the first cellulase from planctomycetes.</title>
        <authorList>
            <person name="Rakitin A.L."/>
            <person name="Beletsky A.V."/>
            <person name="Naumoff D.G."/>
            <person name="Kulichevskaya I.S."/>
            <person name="Mardanov A.V."/>
            <person name="Ravin N.V."/>
            <person name="Dedysh S.N."/>
        </authorList>
    </citation>
    <scope>NUCLEOTIDE SEQUENCE</scope>
    <source>
        <strain evidence="2">SP2T</strain>
    </source>
</reference>